<proteinExistence type="predicted"/>
<evidence type="ECO:0000313" key="1">
    <source>
        <dbReference type="EMBL" id="ERM81166.1"/>
    </source>
</evidence>
<organism evidence="1 2">
    <name type="scientific">Rhodonellum psychrophilum GCM71 = DSM 17998</name>
    <dbReference type="NCBI Taxonomy" id="1123057"/>
    <lineage>
        <taxon>Bacteria</taxon>
        <taxon>Pseudomonadati</taxon>
        <taxon>Bacteroidota</taxon>
        <taxon>Cytophagia</taxon>
        <taxon>Cytophagales</taxon>
        <taxon>Cytophagaceae</taxon>
        <taxon>Rhodonellum</taxon>
    </lineage>
</organism>
<protein>
    <submittedName>
        <fullName evidence="1">Uncharacterized protein</fullName>
    </submittedName>
</protein>
<reference evidence="1 2" key="1">
    <citation type="journal article" date="2013" name="Genome Announc.">
        <title>Draft Genome Sequence of the Psychrophilic and Alkaliphilic Rhodonellum psychrophilum Strain GCM71T.</title>
        <authorList>
            <person name="Hauptmann A.L."/>
            <person name="Glaring M.A."/>
            <person name="Hallin P.F."/>
            <person name="Prieme A."/>
            <person name="Stougaard P."/>
        </authorList>
    </citation>
    <scope>NUCLEOTIDE SEQUENCE [LARGE SCALE GENOMIC DNA]</scope>
    <source>
        <strain evidence="1 2">GCM71</strain>
    </source>
</reference>
<dbReference type="EMBL" id="AWXR01000060">
    <property type="protein sequence ID" value="ERM81166.1"/>
    <property type="molecule type" value="Genomic_DNA"/>
</dbReference>
<accession>U5BX18</accession>
<keyword evidence="2" id="KW-1185">Reference proteome</keyword>
<gene>
    <name evidence="1" type="ORF">P872_20525</name>
</gene>
<evidence type="ECO:0000313" key="2">
    <source>
        <dbReference type="Proteomes" id="UP000016843"/>
    </source>
</evidence>
<dbReference type="Proteomes" id="UP000016843">
    <property type="component" value="Unassembled WGS sequence"/>
</dbReference>
<comment type="caution">
    <text evidence="1">The sequence shown here is derived from an EMBL/GenBank/DDBJ whole genome shotgun (WGS) entry which is preliminary data.</text>
</comment>
<dbReference type="AlphaFoldDB" id="U5BX18"/>
<sequence length="42" mass="4869">MKVFNAISLPFYLYRIKRKADPEKSEEVLGCTFSIFVGLRNS</sequence>
<name>U5BX18_9BACT</name>